<reference evidence="3" key="1">
    <citation type="submission" date="2020-07" db="EMBL/GenBank/DDBJ databases">
        <title>Draft Genome Sequence of a Deep-Sea Yeast, Naganishia (Cryptococcus) liquefaciens strain N6.</title>
        <authorList>
            <person name="Han Y.W."/>
            <person name="Kajitani R."/>
            <person name="Morimoto H."/>
            <person name="Parhat M."/>
            <person name="Tsubouchi H."/>
            <person name="Bakenova O."/>
            <person name="Ogata M."/>
            <person name="Argunhan B."/>
            <person name="Aoki R."/>
            <person name="Kajiwara S."/>
            <person name="Itoh T."/>
            <person name="Iwasaki H."/>
        </authorList>
    </citation>
    <scope>NUCLEOTIDE SEQUENCE</scope>
    <source>
        <strain evidence="3">N6</strain>
    </source>
</reference>
<dbReference type="Pfam" id="PF09362">
    <property type="entry name" value="DUF1996"/>
    <property type="match status" value="1"/>
</dbReference>
<dbReference type="AlphaFoldDB" id="A0A8H3TU25"/>
<keyword evidence="1" id="KW-0732">Signal</keyword>
<feature type="chain" id="PRO_5034687437" description="WSC domain-containing protein" evidence="1">
    <location>
        <begin position="23"/>
        <end position="803"/>
    </location>
</feature>
<accession>A0A8H3TU25</accession>
<evidence type="ECO:0000313" key="4">
    <source>
        <dbReference type="Proteomes" id="UP000620104"/>
    </source>
</evidence>
<dbReference type="PROSITE" id="PS51212">
    <property type="entry name" value="WSC"/>
    <property type="match status" value="3"/>
</dbReference>
<evidence type="ECO:0000256" key="1">
    <source>
        <dbReference type="SAM" id="SignalP"/>
    </source>
</evidence>
<feature type="signal peptide" evidence="1">
    <location>
        <begin position="1"/>
        <end position="22"/>
    </location>
</feature>
<protein>
    <recommendedName>
        <fullName evidence="2">WSC domain-containing protein</fullName>
    </recommendedName>
</protein>
<dbReference type="SMART" id="SM00321">
    <property type="entry name" value="WSC"/>
    <property type="match status" value="3"/>
</dbReference>
<dbReference type="InterPro" id="IPR018535">
    <property type="entry name" value="DUF1996"/>
</dbReference>
<sequence length="803" mass="82658">MVALRSLFAVLPILAAAPTALANHFILSHKMLVTTRLDPIVNPGGISGHVHTIAGASSFDKTMDYAKSRSASCTTAAVSEDKSNYWTPQLYYFNPADSSFTMIPVAFMNTYYLVRPGYAGENITAFPDGLHMLQGNPFRKTFDKSNPDDNAVSYVCLGGGPETANDPEWFQRNDFFKHNCPGGMRAQVNFRSCWDGKNLDSPDHASHMAWPSGGVDGGTCPSSHPVHLPMLFYEVIYEVQKFPFNSVGPTWVFAQGDTTGYGMHGDFVNGWPTTANGDSILQQAIDQCDVGGVLENCPPFVPFLDNASAQSCQPANPKVDEDIGDGHPIKALPGNNPVTIDGSTYVSTANNSAIGYVGTTSTIPADYSYVGCIGEGSAGRALTGASWVSTTNMTRGACVSYCSAKGFAYSGVEYGQECYCDNALRNGASTTLLPEKRCGNPCSALSTENCGGASTLSLYVNPKIVATQKKSTLSPGYEQVGCVADAPTSRALTGASFTSSSMSGGACTAFCASKGFPLAGVEYGAECYCGKTMVNGGSNTTLLDPARCAMACSDSKYTENCGGSATLTLYRNVALWPAPVAASSAVSSKASSTSSTPISKTAVESVSTASSTSSSAPSSVAASSSAVASPSSTPASSSSIAATTAMSSSSVAATTATSSSSSSVAATTATSSSSAAAATSTLSSGYKSVGCIAEPNGARALTGASFSSNTMSRQACTTFCASKGMPLAGVEYGSQCYCGSSMSNGASNTTLLSSSRCAVACADKSVSETCGGAYTLNLFENTALYTAAPVARRRRGIAGRILA</sequence>
<feature type="domain" description="WSC" evidence="2">
    <location>
        <begin position="476"/>
        <end position="573"/>
    </location>
</feature>
<feature type="domain" description="WSC" evidence="2">
    <location>
        <begin position="685"/>
        <end position="782"/>
    </location>
</feature>
<dbReference type="Proteomes" id="UP000620104">
    <property type="component" value="Unassembled WGS sequence"/>
</dbReference>
<feature type="domain" description="WSC" evidence="2">
    <location>
        <begin position="366"/>
        <end position="462"/>
    </location>
</feature>
<gene>
    <name evidence="3" type="ORF">NliqN6_3348</name>
</gene>
<dbReference type="OrthoDB" id="74764at2759"/>
<evidence type="ECO:0000259" key="2">
    <source>
        <dbReference type="PROSITE" id="PS51212"/>
    </source>
</evidence>
<dbReference type="PANTHER" id="PTHR43662:SF3">
    <property type="entry name" value="DOMAIN PROTEIN, PUTATIVE (AFU_ORTHOLOGUE AFUA_6G11970)-RELATED"/>
    <property type="match status" value="1"/>
</dbReference>
<proteinExistence type="predicted"/>
<evidence type="ECO:0000313" key="3">
    <source>
        <dbReference type="EMBL" id="GHJ86946.1"/>
    </source>
</evidence>
<dbReference type="PANTHER" id="PTHR43662">
    <property type="match status" value="1"/>
</dbReference>
<name>A0A8H3TU25_9TREE</name>
<comment type="caution">
    <text evidence="3">The sequence shown here is derived from an EMBL/GenBank/DDBJ whole genome shotgun (WGS) entry which is preliminary data.</text>
</comment>
<keyword evidence="4" id="KW-1185">Reference proteome</keyword>
<dbReference type="EMBL" id="BLZA01000019">
    <property type="protein sequence ID" value="GHJ86946.1"/>
    <property type="molecule type" value="Genomic_DNA"/>
</dbReference>
<dbReference type="InterPro" id="IPR002889">
    <property type="entry name" value="WSC_carb-bd"/>
</dbReference>
<organism evidence="3 4">
    <name type="scientific">Naganishia liquefaciens</name>
    <dbReference type="NCBI Taxonomy" id="104408"/>
    <lineage>
        <taxon>Eukaryota</taxon>
        <taxon>Fungi</taxon>
        <taxon>Dikarya</taxon>
        <taxon>Basidiomycota</taxon>
        <taxon>Agaricomycotina</taxon>
        <taxon>Tremellomycetes</taxon>
        <taxon>Filobasidiales</taxon>
        <taxon>Filobasidiaceae</taxon>
        <taxon>Naganishia</taxon>
    </lineage>
</organism>
<dbReference type="Pfam" id="PF01822">
    <property type="entry name" value="WSC"/>
    <property type="match status" value="3"/>
</dbReference>